<proteinExistence type="inferred from homology"/>
<evidence type="ECO:0000259" key="5">
    <source>
        <dbReference type="PROSITE" id="PS51462"/>
    </source>
</evidence>
<feature type="domain" description="Nudix hydrolase" evidence="5">
    <location>
        <begin position="65"/>
        <end position="186"/>
    </location>
</feature>
<comment type="cofactor">
    <cofactor evidence="1">
        <name>Mg(2+)</name>
        <dbReference type="ChEBI" id="CHEBI:18420"/>
    </cofactor>
</comment>
<reference evidence="6 7" key="1">
    <citation type="submission" date="2018-07" db="EMBL/GenBank/DDBJ databases">
        <title>Complete genome sequencing of Ornithinimicrobium sp. AMA3305.</title>
        <authorList>
            <person name="Bae J.-W."/>
        </authorList>
    </citation>
    <scope>NUCLEOTIDE SEQUENCE [LARGE SCALE GENOMIC DNA]</scope>
    <source>
        <strain evidence="6 7">AMA3305</strain>
    </source>
</reference>
<protein>
    <submittedName>
        <fullName evidence="6">NUDIX hydrolase</fullName>
    </submittedName>
</protein>
<accession>A0A345NN72</accession>
<evidence type="ECO:0000256" key="2">
    <source>
        <dbReference type="ARBA" id="ARBA00005582"/>
    </source>
</evidence>
<dbReference type="KEGG" id="orn:DV701_10405"/>
<sequence>MPTGDTVGTPGWAGRVRECTSYPCGWVNPVDLQTVRRKAGTAALVSFRLLPGPLKRAAVRIGAPTYTAGAVCVLEHDGEVLVLWQPHRLGWSLPGGLLGRGEAPAEAVRREVAEEIGIDIDPGDPVVVRVDHVEQGIDVVFHVRLDARPQLSLATEARKARWFAPGELTEHQADRDTRGILETLRTARDAPRPGRLIGPAAQD</sequence>
<dbReference type="InterPro" id="IPR000086">
    <property type="entry name" value="NUDIX_hydrolase_dom"/>
</dbReference>
<dbReference type="Gene3D" id="3.90.79.10">
    <property type="entry name" value="Nucleoside Triphosphate Pyrophosphohydrolase"/>
    <property type="match status" value="1"/>
</dbReference>
<dbReference type="Pfam" id="PF00293">
    <property type="entry name" value="NUDIX"/>
    <property type="match status" value="1"/>
</dbReference>
<dbReference type="PROSITE" id="PS00893">
    <property type="entry name" value="NUDIX_BOX"/>
    <property type="match status" value="1"/>
</dbReference>
<dbReference type="GO" id="GO:0016787">
    <property type="term" value="F:hydrolase activity"/>
    <property type="evidence" value="ECO:0007669"/>
    <property type="project" value="UniProtKB-KW"/>
</dbReference>
<dbReference type="OrthoDB" id="9804442at2"/>
<dbReference type="InterPro" id="IPR015797">
    <property type="entry name" value="NUDIX_hydrolase-like_dom_sf"/>
</dbReference>
<comment type="similarity">
    <text evidence="2 4">Belongs to the Nudix hydrolase family.</text>
</comment>
<dbReference type="PANTHER" id="PTHR43046:SF16">
    <property type="entry name" value="ADP-RIBOSE PYROPHOSPHATASE YJHB-RELATED"/>
    <property type="match status" value="1"/>
</dbReference>
<organism evidence="6 7">
    <name type="scientific">Ornithinimicrobium avium</name>
    <dbReference type="NCBI Taxonomy" id="2283195"/>
    <lineage>
        <taxon>Bacteria</taxon>
        <taxon>Bacillati</taxon>
        <taxon>Actinomycetota</taxon>
        <taxon>Actinomycetes</taxon>
        <taxon>Micrococcales</taxon>
        <taxon>Ornithinimicrobiaceae</taxon>
        <taxon>Ornithinimicrobium</taxon>
    </lineage>
</organism>
<dbReference type="EMBL" id="CP031229">
    <property type="protein sequence ID" value="AXH96480.1"/>
    <property type="molecule type" value="Genomic_DNA"/>
</dbReference>
<dbReference type="PRINTS" id="PR00502">
    <property type="entry name" value="NUDIXFAMILY"/>
</dbReference>
<dbReference type="Proteomes" id="UP000253790">
    <property type="component" value="Chromosome"/>
</dbReference>
<keyword evidence="3 4" id="KW-0378">Hydrolase</keyword>
<evidence type="ECO:0000256" key="3">
    <source>
        <dbReference type="ARBA" id="ARBA00022801"/>
    </source>
</evidence>
<dbReference type="InterPro" id="IPR020476">
    <property type="entry name" value="Nudix_hydrolase"/>
</dbReference>
<dbReference type="SUPFAM" id="SSF55811">
    <property type="entry name" value="Nudix"/>
    <property type="match status" value="1"/>
</dbReference>
<keyword evidence="7" id="KW-1185">Reference proteome</keyword>
<dbReference type="InterPro" id="IPR020084">
    <property type="entry name" value="NUDIX_hydrolase_CS"/>
</dbReference>
<evidence type="ECO:0000256" key="1">
    <source>
        <dbReference type="ARBA" id="ARBA00001946"/>
    </source>
</evidence>
<evidence type="ECO:0000256" key="4">
    <source>
        <dbReference type="RuleBase" id="RU003476"/>
    </source>
</evidence>
<dbReference type="PROSITE" id="PS51462">
    <property type="entry name" value="NUDIX"/>
    <property type="match status" value="1"/>
</dbReference>
<evidence type="ECO:0000313" key="6">
    <source>
        <dbReference type="EMBL" id="AXH96480.1"/>
    </source>
</evidence>
<evidence type="ECO:0000313" key="7">
    <source>
        <dbReference type="Proteomes" id="UP000253790"/>
    </source>
</evidence>
<dbReference type="PANTHER" id="PTHR43046">
    <property type="entry name" value="GDP-MANNOSE MANNOSYL HYDROLASE"/>
    <property type="match status" value="1"/>
</dbReference>
<gene>
    <name evidence="6" type="ORF">DV701_10405</name>
</gene>
<dbReference type="AlphaFoldDB" id="A0A345NN72"/>
<name>A0A345NN72_9MICO</name>